<dbReference type="Proteomes" id="UP001152622">
    <property type="component" value="Chromosome 2"/>
</dbReference>
<protein>
    <submittedName>
        <fullName evidence="2">Uncharacterized protein</fullName>
    </submittedName>
</protein>
<organism evidence="2 3">
    <name type="scientific">Synaphobranchus kaupii</name>
    <name type="common">Kaup's arrowtooth eel</name>
    <dbReference type="NCBI Taxonomy" id="118154"/>
    <lineage>
        <taxon>Eukaryota</taxon>
        <taxon>Metazoa</taxon>
        <taxon>Chordata</taxon>
        <taxon>Craniata</taxon>
        <taxon>Vertebrata</taxon>
        <taxon>Euteleostomi</taxon>
        <taxon>Actinopterygii</taxon>
        <taxon>Neopterygii</taxon>
        <taxon>Teleostei</taxon>
        <taxon>Anguilliformes</taxon>
        <taxon>Synaphobranchidae</taxon>
        <taxon>Synaphobranchus</taxon>
    </lineage>
</organism>
<evidence type="ECO:0000256" key="1">
    <source>
        <dbReference type="SAM" id="MobiDB-lite"/>
    </source>
</evidence>
<gene>
    <name evidence="2" type="ORF">SKAU_G00056790</name>
</gene>
<proteinExistence type="predicted"/>
<reference evidence="2" key="1">
    <citation type="journal article" date="2023" name="Science">
        <title>Genome structures resolve the early diversification of teleost fishes.</title>
        <authorList>
            <person name="Parey E."/>
            <person name="Louis A."/>
            <person name="Montfort J."/>
            <person name="Bouchez O."/>
            <person name="Roques C."/>
            <person name="Iampietro C."/>
            <person name="Lluch J."/>
            <person name="Castinel A."/>
            <person name="Donnadieu C."/>
            <person name="Desvignes T."/>
            <person name="Floi Bucao C."/>
            <person name="Jouanno E."/>
            <person name="Wen M."/>
            <person name="Mejri S."/>
            <person name="Dirks R."/>
            <person name="Jansen H."/>
            <person name="Henkel C."/>
            <person name="Chen W.J."/>
            <person name="Zahm M."/>
            <person name="Cabau C."/>
            <person name="Klopp C."/>
            <person name="Thompson A.W."/>
            <person name="Robinson-Rechavi M."/>
            <person name="Braasch I."/>
            <person name="Lecointre G."/>
            <person name="Bobe J."/>
            <person name="Postlethwait J.H."/>
            <person name="Berthelot C."/>
            <person name="Roest Crollius H."/>
            <person name="Guiguen Y."/>
        </authorList>
    </citation>
    <scope>NUCLEOTIDE SEQUENCE</scope>
    <source>
        <strain evidence="2">WJC10195</strain>
    </source>
</reference>
<dbReference type="EMBL" id="JAINUF010000002">
    <property type="protein sequence ID" value="KAJ8375099.1"/>
    <property type="molecule type" value="Genomic_DNA"/>
</dbReference>
<sequence length="88" mass="10047">MQVRGWDRRKGESSERRREDICGPAVGEAESEGFRSSVTLRQPSREPRWLIHERSPSSLNHASLRESNALYCLDSEPSLRPQVIEVKG</sequence>
<accession>A0A9Q1G554</accession>
<comment type="caution">
    <text evidence="2">The sequence shown here is derived from an EMBL/GenBank/DDBJ whole genome shotgun (WGS) entry which is preliminary data.</text>
</comment>
<feature type="compositionally biased region" description="Basic and acidic residues" evidence="1">
    <location>
        <begin position="1"/>
        <end position="21"/>
    </location>
</feature>
<evidence type="ECO:0000313" key="2">
    <source>
        <dbReference type="EMBL" id="KAJ8375099.1"/>
    </source>
</evidence>
<evidence type="ECO:0000313" key="3">
    <source>
        <dbReference type="Proteomes" id="UP001152622"/>
    </source>
</evidence>
<name>A0A9Q1G554_SYNKA</name>
<keyword evidence="3" id="KW-1185">Reference proteome</keyword>
<feature type="region of interest" description="Disordered" evidence="1">
    <location>
        <begin position="1"/>
        <end position="39"/>
    </location>
</feature>
<dbReference type="AlphaFoldDB" id="A0A9Q1G554"/>